<dbReference type="AlphaFoldDB" id="A0A6A6E655"/>
<sequence>MATHTLNAPSNFVANPTHSHVRQATRMASFLRCDQAHAASTSHSSVVKSSFLPSLYQQQSRHPGSRHHDPAPSPFPSPEQAFPAHVSPASTLFISHHSAAPPAFPFLVWQTSTSRILIITPADLENLAMKTWGK</sequence>
<evidence type="ECO:0000313" key="3">
    <source>
        <dbReference type="Proteomes" id="UP000800200"/>
    </source>
</evidence>
<organism evidence="2 3">
    <name type="scientific">Zopfia rhizophila CBS 207.26</name>
    <dbReference type="NCBI Taxonomy" id="1314779"/>
    <lineage>
        <taxon>Eukaryota</taxon>
        <taxon>Fungi</taxon>
        <taxon>Dikarya</taxon>
        <taxon>Ascomycota</taxon>
        <taxon>Pezizomycotina</taxon>
        <taxon>Dothideomycetes</taxon>
        <taxon>Dothideomycetes incertae sedis</taxon>
        <taxon>Zopfiaceae</taxon>
        <taxon>Zopfia</taxon>
    </lineage>
</organism>
<keyword evidence="3" id="KW-1185">Reference proteome</keyword>
<dbReference type="Proteomes" id="UP000800200">
    <property type="component" value="Unassembled WGS sequence"/>
</dbReference>
<proteinExistence type="predicted"/>
<evidence type="ECO:0000313" key="2">
    <source>
        <dbReference type="EMBL" id="KAF2186485.1"/>
    </source>
</evidence>
<protein>
    <submittedName>
        <fullName evidence="2">Uncharacterized protein</fullName>
    </submittedName>
</protein>
<accession>A0A6A6E655</accession>
<evidence type="ECO:0000256" key="1">
    <source>
        <dbReference type="SAM" id="MobiDB-lite"/>
    </source>
</evidence>
<gene>
    <name evidence="2" type="ORF">K469DRAFT_706467</name>
</gene>
<dbReference type="EMBL" id="ML994629">
    <property type="protein sequence ID" value="KAF2186485.1"/>
    <property type="molecule type" value="Genomic_DNA"/>
</dbReference>
<reference evidence="2" key="1">
    <citation type="journal article" date="2020" name="Stud. Mycol.">
        <title>101 Dothideomycetes genomes: a test case for predicting lifestyles and emergence of pathogens.</title>
        <authorList>
            <person name="Haridas S."/>
            <person name="Albert R."/>
            <person name="Binder M."/>
            <person name="Bloem J."/>
            <person name="Labutti K."/>
            <person name="Salamov A."/>
            <person name="Andreopoulos B."/>
            <person name="Baker S."/>
            <person name="Barry K."/>
            <person name="Bills G."/>
            <person name="Bluhm B."/>
            <person name="Cannon C."/>
            <person name="Castanera R."/>
            <person name="Culley D."/>
            <person name="Daum C."/>
            <person name="Ezra D."/>
            <person name="Gonzalez J."/>
            <person name="Henrissat B."/>
            <person name="Kuo A."/>
            <person name="Liang C."/>
            <person name="Lipzen A."/>
            <person name="Lutzoni F."/>
            <person name="Magnuson J."/>
            <person name="Mondo S."/>
            <person name="Nolan M."/>
            <person name="Ohm R."/>
            <person name="Pangilinan J."/>
            <person name="Park H.-J."/>
            <person name="Ramirez L."/>
            <person name="Alfaro M."/>
            <person name="Sun H."/>
            <person name="Tritt A."/>
            <person name="Yoshinaga Y."/>
            <person name="Zwiers L.-H."/>
            <person name="Turgeon B."/>
            <person name="Goodwin S."/>
            <person name="Spatafora J."/>
            <person name="Crous P."/>
            <person name="Grigoriev I."/>
        </authorList>
    </citation>
    <scope>NUCLEOTIDE SEQUENCE</scope>
    <source>
        <strain evidence="2">CBS 207.26</strain>
    </source>
</reference>
<feature type="region of interest" description="Disordered" evidence="1">
    <location>
        <begin position="55"/>
        <end position="81"/>
    </location>
</feature>
<name>A0A6A6E655_9PEZI</name>